<dbReference type="PROSITE" id="PS50192">
    <property type="entry name" value="T_SNARE"/>
    <property type="match status" value="1"/>
</dbReference>
<protein>
    <recommendedName>
        <fullName evidence="3">t-SNARE coiled-coil homology domain-containing protein</fullName>
    </recommendedName>
</protein>
<evidence type="ECO:0000256" key="1">
    <source>
        <dbReference type="ARBA" id="ARBA00023054"/>
    </source>
</evidence>
<comment type="caution">
    <text evidence="4">The sequence shown here is derived from an EMBL/GenBank/DDBJ whole genome shotgun (WGS) entry which is preliminary data.</text>
</comment>
<dbReference type="Proteomes" id="UP001066276">
    <property type="component" value="Chromosome 3_2"/>
</dbReference>
<keyword evidence="1 2" id="KW-0175">Coiled coil</keyword>
<dbReference type="EMBL" id="JANPWB010000006">
    <property type="protein sequence ID" value="KAJ1178416.1"/>
    <property type="molecule type" value="Genomic_DNA"/>
</dbReference>
<reference evidence="4" key="1">
    <citation type="journal article" date="2022" name="bioRxiv">
        <title>Sequencing and chromosome-scale assembly of the giantPleurodeles waltlgenome.</title>
        <authorList>
            <person name="Brown T."/>
            <person name="Elewa A."/>
            <person name="Iarovenko S."/>
            <person name="Subramanian E."/>
            <person name="Araus A.J."/>
            <person name="Petzold A."/>
            <person name="Susuki M."/>
            <person name="Suzuki K.-i.T."/>
            <person name="Hayashi T."/>
            <person name="Toyoda A."/>
            <person name="Oliveira C."/>
            <person name="Osipova E."/>
            <person name="Leigh N.D."/>
            <person name="Simon A."/>
            <person name="Yun M.H."/>
        </authorList>
    </citation>
    <scope>NUCLEOTIDE SEQUENCE</scope>
    <source>
        <strain evidence="4">20211129_DDA</strain>
        <tissue evidence="4">Liver</tissue>
    </source>
</reference>
<proteinExistence type="predicted"/>
<gene>
    <name evidence="4" type="ORF">NDU88_003662</name>
</gene>
<evidence type="ECO:0000313" key="4">
    <source>
        <dbReference type="EMBL" id="KAJ1178416.1"/>
    </source>
</evidence>
<evidence type="ECO:0000313" key="5">
    <source>
        <dbReference type="Proteomes" id="UP001066276"/>
    </source>
</evidence>
<feature type="domain" description="T-SNARE coiled-coil homology" evidence="3">
    <location>
        <begin position="1"/>
        <end position="40"/>
    </location>
</feature>
<dbReference type="InterPro" id="IPR000727">
    <property type="entry name" value="T_SNARE_dom"/>
</dbReference>
<sequence length="136" mass="15790">MFLDLKQTLAGTDSKLDQLTDRMDHLKDRVDDHDSRLNQLERGTSDLDDGRHTPDEQLMQMEEVVIWEVYLVKHHGILRTLRKDLTKLEHQLGDLERRYYASGDVTLAANARGTLNLYDEAAHREVCYLGRTVQAR</sequence>
<evidence type="ECO:0000256" key="2">
    <source>
        <dbReference type="SAM" id="Coils"/>
    </source>
</evidence>
<evidence type="ECO:0000259" key="3">
    <source>
        <dbReference type="PROSITE" id="PS50192"/>
    </source>
</evidence>
<accession>A0AAV7TQ87</accession>
<organism evidence="4 5">
    <name type="scientific">Pleurodeles waltl</name>
    <name type="common">Iberian ribbed newt</name>
    <dbReference type="NCBI Taxonomy" id="8319"/>
    <lineage>
        <taxon>Eukaryota</taxon>
        <taxon>Metazoa</taxon>
        <taxon>Chordata</taxon>
        <taxon>Craniata</taxon>
        <taxon>Vertebrata</taxon>
        <taxon>Euteleostomi</taxon>
        <taxon>Amphibia</taxon>
        <taxon>Batrachia</taxon>
        <taxon>Caudata</taxon>
        <taxon>Salamandroidea</taxon>
        <taxon>Salamandridae</taxon>
        <taxon>Pleurodelinae</taxon>
        <taxon>Pleurodeles</taxon>
    </lineage>
</organism>
<keyword evidence="5" id="KW-1185">Reference proteome</keyword>
<feature type="coiled-coil region" evidence="2">
    <location>
        <begin position="9"/>
        <end position="43"/>
    </location>
</feature>
<dbReference type="AlphaFoldDB" id="A0AAV7TQ87"/>
<dbReference type="Gene3D" id="1.20.5.340">
    <property type="match status" value="1"/>
</dbReference>
<name>A0AAV7TQ87_PLEWA</name>